<dbReference type="Pfam" id="PF13407">
    <property type="entry name" value="Peripla_BP_4"/>
    <property type="match status" value="1"/>
</dbReference>
<evidence type="ECO:0000256" key="2">
    <source>
        <dbReference type="ARBA" id="ARBA00007639"/>
    </source>
</evidence>
<accession>A0ABS7EH37</accession>
<evidence type="ECO:0000256" key="3">
    <source>
        <dbReference type="ARBA" id="ARBA00022729"/>
    </source>
</evidence>
<dbReference type="InterPro" id="IPR028082">
    <property type="entry name" value="Peripla_BP_I"/>
</dbReference>
<keyword evidence="3" id="KW-0732">Signal</keyword>
<comment type="caution">
    <text evidence="5">The sequence shown here is derived from an EMBL/GenBank/DDBJ whole genome shotgun (WGS) entry which is preliminary data.</text>
</comment>
<dbReference type="SUPFAM" id="SSF53822">
    <property type="entry name" value="Periplasmic binding protein-like I"/>
    <property type="match status" value="1"/>
</dbReference>
<dbReference type="RefSeq" id="WP_220103776.1">
    <property type="nucleotide sequence ID" value="NZ_JAHZSS010000008.1"/>
</dbReference>
<dbReference type="Proteomes" id="UP001166251">
    <property type="component" value="Unassembled WGS sequence"/>
</dbReference>
<dbReference type="EMBL" id="JAHZSS010000008">
    <property type="protein sequence ID" value="MBW8191096.1"/>
    <property type="molecule type" value="Genomic_DNA"/>
</dbReference>
<gene>
    <name evidence="5" type="ORF">K0504_08625</name>
</gene>
<dbReference type="PANTHER" id="PTHR46847:SF1">
    <property type="entry name" value="D-ALLOSE-BINDING PERIPLASMIC PROTEIN-RELATED"/>
    <property type="match status" value="1"/>
</dbReference>
<name>A0ABS7EH37_9GAMM</name>
<dbReference type="PROSITE" id="PS51257">
    <property type="entry name" value="PROKAR_LIPOPROTEIN"/>
    <property type="match status" value="1"/>
</dbReference>
<evidence type="ECO:0000259" key="4">
    <source>
        <dbReference type="Pfam" id="PF13407"/>
    </source>
</evidence>
<organism evidence="5 6">
    <name type="scientific">Neiella holothuriorum</name>
    <dbReference type="NCBI Taxonomy" id="2870530"/>
    <lineage>
        <taxon>Bacteria</taxon>
        <taxon>Pseudomonadati</taxon>
        <taxon>Pseudomonadota</taxon>
        <taxon>Gammaproteobacteria</taxon>
        <taxon>Alteromonadales</taxon>
        <taxon>Echinimonadaceae</taxon>
        <taxon>Neiella</taxon>
    </lineage>
</organism>
<comment type="similarity">
    <text evidence="2">Belongs to the bacterial solute-binding protein 2 family.</text>
</comment>
<evidence type="ECO:0000313" key="6">
    <source>
        <dbReference type="Proteomes" id="UP001166251"/>
    </source>
</evidence>
<dbReference type="Gene3D" id="3.40.50.2300">
    <property type="match status" value="2"/>
</dbReference>
<evidence type="ECO:0000256" key="1">
    <source>
        <dbReference type="ARBA" id="ARBA00004196"/>
    </source>
</evidence>
<sequence>MVGLKLSKKNCLLYWCGLCALLLVGCSEPTKELSEESEAAPAQPARLALVVKYLGNPFFDEVARGATQAAKELGVDLSVYSTAGASGAQQIQTLKKLKYEGIDGIILMPVNSEQLIPAVVEVMMAGIPLMTIDTPLASTEFTENGLKAPPLITVDNGQAAYDVARFVLEQMTTPAQVLVLTGPRQAINIRERYFGFVRAVQDAPNAQLAAEMKTQWTILDGYQVSRQQFQHDPTINVVLAANDLLALGAAKAAAELNRKVSIAGYDNLAEAREAIALGQLTATIDQSAFAQGYQGVVSTLKLMEQQPVDDNVLLPVSIVSKETLDAFTPTR</sequence>
<evidence type="ECO:0000313" key="5">
    <source>
        <dbReference type="EMBL" id="MBW8191096.1"/>
    </source>
</evidence>
<comment type="subcellular location">
    <subcellularLocation>
        <location evidence="1">Cell envelope</location>
    </subcellularLocation>
</comment>
<proteinExistence type="inferred from homology"/>
<keyword evidence="6" id="KW-1185">Reference proteome</keyword>
<dbReference type="InterPro" id="IPR025997">
    <property type="entry name" value="SBP_2_dom"/>
</dbReference>
<reference evidence="5" key="1">
    <citation type="submission" date="2021-07" db="EMBL/GenBank/DDBJ databases">
        <title>Neiella marina sp. nov., isolated from the intestinal content of sea cucumber Apostichopus japonicus.</title>
        <authorList>
            <person name="Bai X."/>
        </authorList>
    </citation>
    <scope>NUCLEOTIDE SEQUENCE</scope>
    <source>
        <strain evidence="5">126</strain>
    </source>
</reference>
<dbReference type="PANTHER" id="PTHR46847">
    <property type="entry name" value="D-ALLOSE-BINDING PERIPLASMIC PROTEIN-RELATED"/>
    <property type="match status" value="1"/>
</dbReference>
<feature type="domain" description="Periplasmic binding protein" evidence="4">
    <location>
        <begin position="48"/>
        <end position="304"/>
    </location>
</feature>
<protein>
    <submittedName>
        <fullName evidence="5">Substrate-binding domain-containing protein</fullName>
    </submittedName>
</protein>